<dbReference type="OrthoDB" id="793116at2"/>
<proteinExistence type="predicted"/>
<protein>
    <recommendedName>
        <fullName evidence="3">PIN domain-containing protein</fullName>
    </recommendedName>
</protein>
<evidence type="ECO:0000313" key="1">
    <source>
        <dbReference type="EMBL" id="SDG43696.1"/>
    </source>
</evidence>
<dbReference type="AlphaFoldDB" id="A0A1G7U7X6"/>
<gene>
    <name evidence="1" type="ORF">SAMN04487996_118191</name>
</gene>
<evidence type="ECO:0000313" key="2">
    <source>
        <dbReference type="Proteomes" id="UP000198748"/>
    </source>
</evidence>
<keyword evidence="2" id="KW-1185">Reference proteome</keyword>
<reference evidence="2" key="1">
    <citation type="submission" date="2016-10" db="EMBL/GenBank/DDBJ databases">
        <authorList>
            <person name="Varghese N."/>
            <person name="Submissions S."/>
        </authorList>
    </citation>
    <scope>NUCLEOTIDE SEQUENCE [LARGE SCALE GENOMIC DNA]</scope>
    <source>
        <strain evidence="2">DSM 25329</strain>
    </source>
</reference>
<accession>A0A1G7U7X6</accession>
<organism evidence="1 2">
    <name type="scientific">Dyadobacter soli</name>
    <dbReference type="NCBI Taxonomy" id="659014"/>
    <lineage>
        <taxon>Bacteria</taxon>
        <taxon>Pseudomonadati</taxon>
        <taxon>Bacteroidota</taxon>
        <taxon>Cytophagia</taxon>
        <taxon>Cytophagales</taxon>
        <taxon>Spirosomataceae</taxon>
        <taxon>Dyadobacter</taxon>
    </lineage>
</organism>
<dbReference type="STRING" id="659014.SAMN04487996_118191"/>
<dbReference type="RefSeq" id="WP_090156183.1">
    <property type="nucleotide sequence ID" value="NZ_FNAN01000018.1"/>
</dbReference>
<sequence>MKVKTVNKIILIDADVISHFLTGGYILLLPKIFTHPMKIIDKVYAELEGFYSKRVQVDNLINLRLIEKINFPETNPQIKKEYLRLSREFGVGESACMAVARFNENILGSSNLKDICDYCNEHSITYITTMDFLCEALRTSKMTIEECDEFLQKAKAAKHRLPVTSMANYTCKSLRI</sequence>
<name>A0A1G7U7X6_9BACT</name>
<evidence type="ECO:0008006" key="3">
    <source>
        <dbReference type="Google" id="ProtNLM"/>
    </source>
</evidence>
<dbReference type="Proteomes" id="UP000198748">
    <property type="component" value="Unassembled WGS sequence"/>
</dbReference>
<dbReference type="EMBL" id="FNAN01000018">
    <property type="protein sequence ID" value="SDG43696.1"/>
    <property type="molecule type" value="Genomic_DNA"/>
</dbReference>